<dbReference type="OrthoDB" id="10287866at2759"/>
<organism evidence="1 3">
    <name type="scientific">Gibberella zeae (strain ATCC MYA-4620 / CBS 123657 / FGSC 9075 / NRRL 31084 / PH-1)</name>
    <name type="common">Wheat head blight fungus</name>
    <name type="synonym">Fusarium graminearum</name>
    <dbReference type="NCBI Taxonomy" id="229533"/>
    <lineage>
        <taxon>Eukaryota</taxon>
        <taxon>Fungi</taxon>
        <taxon>Dikarya</taxon>
        <taxon>Ascomycota</taxon>
        <taxon>Pezizomycotina</taxon>
        <taxon>Sordariomycetes</taxon>
        <taxon>Hypocreomycetidae</taxon>
        <taxon>Hypocreales</taxon>
        <taxon>Nectriaceae</taxon>
        <taxon>Fusarium</taxon>
    </lineage>
</organism>
<protein>
    <submittedName>
        <fullName evidence="1">Chromosome 3, complete genome</fullName>
    </submittedName>
</protein>
<dbReference type="PHI-base" id="PHI:1092"/>
<dbReference type="VEuPathDB" id="FungiDB:FGRAMPH1_01G18177"/>
<dbReference type="EMBL" id="HG970334">
    <property type="protein sequence ID" value="CEF86498.1"/>
    <property type="molecule type" value="Genomic_DNA"/>
</dbReference>
<accession>I1S7D0</accession>
<keyword evidence="3" id="KW-1185">Reference proteome</keyword>
<dbReference type="AlphaFoldDB" id="I1S7D0"/>
<dbReference type="EnsemblFungi" id="CEF86498">
    <property type="protein sequence ID" value="CEF86498"/>
    <property type="gene ID" value="FGRRES_12753"/>
</dbReference>
<dbReference type="HOGENOM" id="CLU_1740673_0_0_1"/>
<dbReference type="KEGG" id="fgr:FGSG_12753"/>
<evidence type="ECO:0000313" key="2">
    <source>
        <dbReference type="EnsemblFungi" id="CEF86498"/>
    </source>
</evidence>
<proteinExistence type="predicted"/>
<dbReference type="RefSeq" id="XP_011324095.1">
    <property type="nucleotide sequence ID" value="XM_011325793.1"/>
</dbReference>
<evidence type="ECO:0000313" key="1">
    <source>
        <dbReference type="EMBL" id="CEF86498.1"/>
    </source>
</evidence>
<gene>
    <name evidence="1" type="ORF">FGRAMPH1_01T18177</name>
</gene>
<dbReference type="Proteomes" id="UP000070720">
    <property type="component" value="Chromosome 3"/>
</dbReference>
<dbReference type="InParanoid" id="I1S7D0"/>
<reference evidence="2 3" key="2">
    <citation type="journal article" date="2010" name="Nature">
        <title>Comparative genomics reveals mobile pathogenicity chromosomes in Fusarium.</title>
        <authorList>
            <person name="Ma L.J."/>
            <person name="van der Does H.C."/>
            <person name="Borkovich K.A."/>
            <person name="Coleman J.J."/>
            <person name="Daboussi M.J."/>
            <person name="Di Pietro A."/>
            <person name="Dufresne M."/>
            <person name="Freitag M."/>
            <person name="Grabherr M."/>
            <person name="Henrissat B."/>
            <person name="Houterman P.M."/>
            <person name="Kang S."/>
            <person name="Shim W.B."/>
            <person name="Woloshuk C."/>
            <person name="Xie X."/>
            <person name="Xu J.R."/>
            <person name="Antoniw J."/>
            <person name="Baker S.E."/>
            <person name="Bluhm B.H."/>
            <person name="Breakspear A."/>
            <person name="Brown D.W."/>
            <person name="Butchko R.A."/>
            <person name="Chapman S."/>
            <person name="Coulson R."/>
            <person name="Coutinho P.M."/>
            <person name="Danchin E.G."/>
            <person name="Diener A."/>
            <person name="Gale L.R."/>
            <person name="Gardiner D.M."/>
            <person name="Goff S."/>
            <person name="Hammond-Kosack K.E."/>
            <person name="Hilburn K."/>
            <person name="Hua-Van A."/>
            <person name="Jonkers W."/>
            <person name="Kazan K."/>
            <person name="Kodira C.D."/>
            <person name="Koehrsen M."/>
            <person name="Kumar L."/>
            <person name="Lee Y.H."/>
            <person name="Li L."/>
            <person name="Manners J.M."/>
            <person name="Miranda-Saavedra D."/>
            <person name="Mukherjee M."/>
            <person name="Park G."/>
            <person name="Park J."/>
            <person name="Park S.Y."/>
            <person name="Proctor R.H."/>
            <person name="Regev A."/>
            <person name="Ruiz-Roldan M.C."/>
            <person name="Sain D."/>
            <person name="Sakthikumar S."/>
            <person name="Sykes S."/>
            <person name="Schwartz D.C."/>
            <person name="Turgeon B.G."/>
            <person name="Wapinski I."/>
            <person name="Yoder O."/>
            <person name="Young S."/>
            <person name="Zeng Q."/>
            <person name="Zhou S."/>
            <person name="Galagan J."/>
            <person name="Cuomo C.A."/>
            <person name="Kistler H.C."/>
            <person name="Rep M."/>
        </authorList>
    </citation>
    <scope>GENOME REANNOTATION</scope>
    <source>
        <strain evidence="3">ATCC MYA-4620 / CBS 123657 / FGSC 9075 / NRRL 31084 / PH-1</strain>
        <strain evidence="2">PH-1 / ATCC MYA-4620 / FGSC 9075 / NRRL 31084</strain>
    </source>
</reference>
<name>I1S7D0_GIBZE</name>
<accession>A0A098E068</accession>
<reference evidence="1 3" key="3">
    <citation type="journal article" date="2015" name="BMC Genomics">
        <title>The completed genome sequence of the pathogenic ascomycete fungus Fusarium graminearum.</title>
        <authorList>
            <person name="King R."/>
            <person name="Urban M."/>
            <person name="Hammond-Kosack M.C."/>
            <person name="Hassani-Pak K."/>
            <person name="Hammond-Kosack K.E."/>
        </authorList>
    </citation>
    <scope>NUCLEOTIDE SEQUENCE [LARGE SCALE GENOMIC DNA]</scope>
    <source>
        <strain evidence="3">ATCC MYA-4620 / CBS 123657 / FGSC 9075 / NRRL 31084 / PH-1</strain>
        <strain evidence="1">PH-1</strain>
    </source>
</reference>
<sequence length="176" mass="19197">MYMVVSNACRGPPAPHLPCLAHLLRGMTGELKQGTGSTYGANSTDLKLDGHETNQVDNREIHDLVIPGLYEDSTDSIHATEQIDLIDREISGSARAHAVPNRFQVPTCVHVCTKVQHDVLQYPLRKLHGVNYPRSFVLSFAIREAFFTTVPLQLADTDAGLRNTPGQATSASASSF</sequence>
<reference evidence="2" key="4">
    <citation type="submission" date="2017-01" db="UniProtKB">
        <authorList>
            <consortium name="EnsemblFungi"/>
        </authorList>
    </citation>
    <scope>IDENTIFICATION</scope>
    <source>
        <strain evidence="2">PH-1 / ATCC MYA-4620 / FGSC 9075 / NRRL 31084</strain>
    </source>
</reference>
<reference evidence="2 3" key="1">
    <citation type="journal article" date="2007" name="Science">
        <title>The Fusarium graminearum genome reveals a link between localized polymorphism and pathogen specialization.</title>
        <authorList>
            <person name="Cuomo C.A."/>
            <person name="Gueldener U."/>
            <person name="Xu J.-R."/>
            <person name="Trail F."/>
            <person name="Turgeon B.G."/>
            <person name="Di Pietro A."/>
            <person name="Walton J.D."/>
            <person name="Ma L.-J."/>
            <person name="Baker S.E."/>
            <person name="Rep M."/>
            <person name="Adam G."/>
            <person name="Antoniw J."/>
            <person name="Baldwin T."/>
            <person name="Calvo S.E."/>
            <person name="Chang Y.-L."/>
            <person name="DeCaprio D."/>
            <person name="Gale L.R."/>
            <person name="Gnerre S."/>
            <person name="Goswami R.S."/>
            <person name="Hammond-Kosack K."/>
            <person name="Harris L.J."/>
            <person name="Hilburn K."/>
            <person name="Kennell J.C."/>
            <person name="Kroken S."/>
            <person name="Magnuson J.K."/>
            <person name="Mannhaupt G."/>
            <person name="Mauceli E.W."/>
            <person name="Mewes H.-W."/>
            <person name="Mitterbauer R."/>
            <person name="Muehlbauer G."/>
            <person name="Muensterkoetter M."/>
            <person name="Nelson D."/>
            <person name="O'Donnell K."/>
            <person name="Ouellet T."/>
            <person name="Qi W."/>
            <person name="Quesneville H."/>
            <person name="Roncero M.I.G."/>
            <person name="Seong K.-Y."/>
            <person name="Tetko I.V."/>
            <person name="Urban M."/>
            <person name="Waalwijk C."/>
            <person name="Ward T.J."/>
            <person name="Yao J."/>
            <person name="Birren B.W."/>
            <person name="Kistler H.C."/>
        </authorList>
    </citation>
    <scope>NUCLEOTIDE SEQUENCE [LARGE SCALE GENOMIC DNA]</scope>
    <source>
        <strain evidence="3">ATCC MYA-4620 / CBS 123657 / FGSC 9075 / NRRL 31084 / PH-1</strain>
        <strain evidence="2">PH-1 / ATCC MYA-4620 / FGSC 9075 / NRRL 31084</strain>
    </source>
</reference>
<evidence type="ECO:0000313" key="3">
    <source>
        <dbReference type="Proteomes" id="UP000070720"/>
    </source>
</evidence>